<gene>
    <name evidence="2" type="ORF">JF625_08255</name>
</gene>
<evidence type="ECO:0000313" key="2">
    <source>
        <dbReference type="EMBL" id="MBW8725127.1"/>
    </source>
</evidence>
<dbReference type="Pfam" id="PF01863">
    <property type="entry name" value="YgjP-like"/>
    <property type="match status" value="1"/>
</dbReference>
<sequence>MPSQTRPGASPALLAVTGLDRPVALRRNARARRLSLRLDPTSGEVVVVAPPRVPAQVIADFVNRHAEWVRRRRAAMPVRMPFQPGAEIPILGVPHRIAHDPAAGRGVRCADGELRIGGPAEHLGARLAAWLRAEARRQLLLRSRAAALRLGVTVAAVTVRDTRSRWGSCASSGRLSYSWRLLLAPESVLDYVVAHEVAHLVEMNHSARFWAVVDRLHPDADRCRAWLKARGQDLHLYG</sequence>
<reference evidence="2" key="1">
    <citation type="submission" date="2020-06" db="EMBL/GenBank/DDBJ databases">
        <title>Stable isotope informed genome-resolved metagenomics uncovers potential trophic interactions in rhizosphere soil.</title>
        <authorList>
            <person name="Starr E.P."/>
            <person name="Shi S."/>
            <person name="Blazewicz S.J."/>
            <person name="Koch B.J."/>
            <person name="Probst A.J."/>
            <person name="Hungate B.A."/>
            <person name="Pett-Ridge J."/>
            <person name="Firestone M.K."/>
            <person name="Banfield J.F."/>
        </authorList>
    </citation>
    <scope>NUCLEOTIDE SEQUENCE</scope>
    <source>
        <strain evidence="2">YM_69_17</strain>
    </source>
</reference>
<dbReference type="Gene3D" id="3.30.2010.10">
    <property type="entry name" value="Metalloproteases ('zincins'), catalytic domain"/>
    <property type="match status" value="1"/>
</dbReference>
<evidence type="ECO:0000313" key="3">
    <source>
        <dbReference type="Proteomes" id="UP000700706"/>
    </source>
</evidence>
<dbReference type="Proteomes" id="UP000700706">
    <property type="component" value="Unassembled WGS sequence"/>
</dbReference>
<dbReference type="PANTHER" id="PTHR30399:SF1">
    <property type="entry name" value="UTP PYROPHOSPHATASE"/>
    <property type="match status" value="1"/>
</dbReference>
<name>A0A952FHQ3_9PROT</name>
<dbReference type="InterPro" id="IPR002725">
    <property type="entry name" value="YgjP-like_metallopeptidase"/>
</dbReference>
<comment type="caution">
    <text evidence="2">The sequence shown here is derived from an EMBL/GenBank/DDBJ whole genome shotgun (WGS) entry which is preliminary data.</text>
</comment>
<dbReference type="AlphaFoldDB" id="A0A952FHQ3"/>
<dbReference type="CDD" id="cd07344">
    <property type="entry name" value="M48_yhfN_like"/>
    <property type="match status" value="1"/>
</dbReference>
<proteinExistence type="predicted"/>
<feature type="domain" description="YgjP-like metallopeptidase" evidence="1">
    <location>
        <begin position="36"/>
        <end position="229"/>
    </location>
</feature>
<organism evidence="2 3">
    <name type="scientific">Inquilinus limosus</name>
    <dbReference type="NCBI Taxonomy" id="171674"/>
    <lineage>
        <taxon>Bacteria</taxon>
        <taxon>Pseudomonadati</taxon>
        <taxon>Pseudomonadota</taxon>
        <taxon>Alphaproteobacteria</taxon>
        <taxon>Rhodospirillales</taxon>
        <taxon>Rhodospirillaceae</taxon>
        <taxon>Inquilinus</taxon>
    </lineage>
</organism>
<evidence type="ECO:0000259" key="1">
    <source>
        <dbReference type="Pfam" id="PF01863"/>
    </source>
</evidence>
<dbReference type="InterPro" id="IPR053136">
    <property type="entry name" value="UTP_pyrophosphatase-like"/>
</dbReference>
<accession>A0A952FHQ3</accession>
<protein>
    <submittedName>
        <fullName evidence="2">M48 family metallopeptidase</fullName>
    </submittedName>
</protein>
<dbReference type="PANTHER" id="PTHR30399">
    <property type="entry name" value="UNCHARACTERIZED PROTEIN YGJP"/>
    <property type="match status" value="1"/>
</dbReference>
<dbReference type="EMBL" id="JAEKLZ010000161">
    <property type="protein sequence ID" value="MBW8725127.1"/>
    <property type="molecule type" value="Genomic_DNA"/>
</dbReference>